<evidence type="ECO:0000313" key="3">
    <source>
        <dbReference type="Proteomes" id="UP000187425"/>
    </source>
</evidence>
<dbReference type="Proteomes" id="UP000187425">
    <property type="component" value="Unassembled WGS sequence"/>
</dbReference>
<protein>
    <submittedName>
        <fullName evidence="2">NAD-dependent epimerase</fullName>
    </submittedName>
</protein>
<dbReference type="AlphaFoldDB" id="A0A1R0ZA32"/>
<dbReference type="EMBL" id="MPTW01000020">
    <property type="protein sequence ID" value="OME65259.1"/>
    <property type="molecule type" value="Genomic_DNA"/>
</dbReference>
<dbReference type="RefSeq" id="WP_076286469.1">
    <property type="nucleotide sequence ID" value="NZ_MPTW01000020.1"/>
</dbReference>
<dbReference type="GO" id="GO:0005737">
    <property type="term" value="C:cytoplasm"/>
    <property type="evidence" value="ECO:0007669"/>
    <property type="project" value="TreeGrafter"/>
</dbReference>
<dbReference type="InterPro" id="IPR036291">
    <property type="entry name" value="NAD(P)-bd_dom_sf"/>
</dbReference>
<organism evidence="2 3">
    <name type="scientific">Paenibacillus odorifer</name>
    <dbReference type="NCBI Taxonomy" id="189426"/>
    <lineage>
        <taxon>Bacteria</taxon>
        <taxon>Bacillati</taxon>
        <taxon>Bacillota</taxon>
        <taxon>Bacilli</taxon>
        <taxon>Bacillales</taxon>
        <taxon>Paenibacillaceae</taxon>
        <taxon>Paenibacillus</taxon>
    </lineage>
</organism>
<dbReference type="OrthoDB" id="9808602at2"/>
<dbReference type="PANTHER" id="PTHR48079">
    <property type="entry name" value="PROTEIN YEEZ"/>
    <property type="match status" value="1"/>
</dbReference>
<evidence type="ECO:0000259" key="1">
    <source>
        <dbReference type="Pfam" id="PF01370"/>
    </source>
</evidence>
<sequence length="292" mass="33595">MSKRKILITGKGSYVGTNVIKWLEQWPDQYEVVELSVRGTEWKKHDFSNYDVVLHVAGIAHVSTDPSMEQQYYKINRDLAIEVAEKAKKEHVKQFIFTSSIIVYGDSSHINKKRVIDKDTKPQPSNFYGNSKLQAEEGISLLESDDFKVVIIRPPMIYGKGSKGNYPKLASYARKLPLFPDIDNERSMLHIDNLCEFIRLIIDNNEQGLYFPQNAEYVKTAEMVRLISEIHKENIKLIKVFNPLLRCMGNFVGTVNKAFGNLVYEQSMSTYKENYRIRGLKESIAVTEVEKS</sequence>
<gene>
    <name evidence="2" type="ORF">BSK65_25320</name>
</gene>
<dbReference type="SUPFAM" id="SSF51735">
    <property type="entry name" value="NAD(P)-binding Rossmann-fold domains"/>
    <property type="match status" value="1"/>
</dbReference>
<evidence type="ECO:0000313" key="2">
    <source>
        <dbReference type="EMBL" id="OME65259.1"/>
    </source>
</evidence>
<accession>A0A1R0ZA32</accession>
<dbReference type="InterPro" id="IPR051783">
    <property type="entry name" value="NAD(P)-dependent_oxidoreduct"/>
</dbReference>
<name>A0A1R0ZA32_9BACL</name>
<dbReference type="InterPro" id="IPR001509">
    <property type="entry name" value="Epimerase_deHydtase"/>
</dbReference>
<feature type="domain" description="NAD-dependent epimerase/dehydratase" evidence="1">
    <location>
        <begin position="6"/>
        <end position="207"/>
    </location>
</feature>
<dbReference type="Pfam" id="PF01370">
    <property type="entry name" value="Epimerase"/>
    <property type="match status" value="1"/>
</dbReference>
<reference evidence="2 3" key="1">
    <citation type="submission" date="2016-11" db="EMBL/GenBank/DDBJ databases">
        <title>Paenibacillus species isolates.</title>
        <authorList>
            <person name="Beno S.M."/>
        </authorList>
    </citation>
    <scope>NUCLEOTIDE SEQUENCE [LARGE SCALE GENOMIC DNA]</scope>
    <source>
        <strain evidence="2 3">FSL H7-0443</strain>
    </source>
</reference>
<proteinExistence type="predicted"/>
<comment type="caution">
    <text evidence="2">The sequence shown here is derived from an EMBL/GenBank/DDBJ whole genome shotgun (WGS) entry which is preliminary data.</text>
</comment>
<dbReference type="Gene3D" id="3.40.50.720">
    <property type="entry name" value="NAD(P)-binding Rossmann-like Domain"/>
    <property type="match status" value="1"/>
</dbReference>
<dbReference type="GO" id="GO:0004029">
    <property type="term" value="F:aldehyde dehydrogenase (NAD+) activity"/>
    <property type="evidence" value="ECO:0007669"/>
    <property type="project" value="TreeGrafter"/>
</dbReference>
<dbReference type="PANTHER" id="PTHR48079:SF6">
    <property type="entry name" value="NAD(P)-BINDING DOMAIN-CONTAINING PROTEIN-RELATED"/>
    <property type="match status" value="1"/>
</dbReference>